<protein>
    <recommendedName>
        <fullName evidence="1">DUF4440 domain-containing protein</fullName>
    </recommendedName>
</protein>
<sequence>MVTSRNNYFYQLEKTHLNAENRTTMDEILNLLDDDFMEFGKSGKKTYKSDYLNITLPADQYEIFDFKSHSLDANSHLTTYTLVNHTTNEKTLRSSVWKNRKGSWKLYFHQGTLIKS</sequence>
<dbReference type="Pfam" id="PF14534">
    <property type="entry name" value="DUF4440"/>
    <property type="match status" value="1"/>
</dbReference>
<comment type="caution">
    <text evidence="2">The sequence shown here is derived from an EMBL/GenBank/DDBJ whole genome shotgun (WGS) entry which is preliminary data.</text>
</comment>
<accession>A0A0J8GAS3</accession>
<dbReference type="Proteomes" id="UP000052258">
    <property type="component" value="Unassembled WGS sequence"/>
</dbReference>
<evidence type="ECO:0000313" key="3">
    <source>
        <dbReference type="Proteomes" id="UP000052258"/>
    </source>
</evidence>
<dbReference type="AlphaFoldDB" id="A0A0J8GAS3"/>
<evidence type="ECO:0000259" key="1">
    <source>
        <dbReference type="Pfam" id="PF14534"/>
    </source>
</evidence>
<gene>
    <name evidence="2" type="ORF">X560_2611</name>
</gene>
<proteinExistence type="predicted"/>
<dbReference type="OrthoDB" id="121974at2"/>
<keyword evidence="3" id="KW-1185">Reference proteome</keyword>
<dbReference type="EMBL" id="AZHO01000038">
    <property type="protein sequence ID" value="KMT57913.1"/>
    <property type="molecule type" value="Genomic_DNA"/>
</dbReference>
<name>A0A0J8GAS3_9LIST</name>
<feature type="domain" description="DUF4440" evidence="1">
    <location>
        <begin position="11"/>
        <end position="106"/>
    </location>
</feature>
<organism evidence="2 3">
    <name type="scientific">Listeria fleischmannii 1991</name>
    <dbReference type="NCBI Taxonomy" id="1430899"/>
    <lineage>
        <taxon>Bacteria</taxon>
        <taxon>Bacillati</taxon>
        <taxon>Bacillota</taxon>
        <taxon>Bacilli</taxon>
        <taxon>Bacillales</taxon>
        <taxon>Listeriaceae</taxon>
        <taxon>Listeria</taxon>
    </lineage>
</organism>
<dbReference type="Gene3D" id="3.10.450.50">
    <property type="match status" value="1"/>
</dbReference>
<dbReference type="SUPFAM" id="SSF54427">
    <property type="entry name" value="NTF2-like"/>
    <property type="match status" value="1"/>
</dbReference>
<dbReference type="InterPro" id="IPR027843">
    <property type="entry name" value="DUF4440"/>
</dbReference>
<dbReference type="InterPro" id="IPR032710">
    <property type="entry name" value="NTF2-like_dom_sf"/>
</dbReference>
<evidence type="ECO:0000313" key="2">
    <source>
        <dbReference type="EMBL" id="KMT57913.1"/>
    </source>
</evidence>
<dbReference type="PATRIC" id="fig|1430899.3.peg.2662"/>
<reference evidence="2 3" key="1">
    <citation type="journal article" date="2015" name="Genome Biol. Evol.">
        <title>Comparative Genomics of Listeria Sensu Lato: Genus-Wide Differences in Evolutionary Dynamics and the Progressive Gain of Complex, Potentially Pathogenicity-Related Traits through Lateral Gene Transfer.</title>
        <authorList>
            <person name="Chiara M."/>
            <person name="Caruso M."/>
            <person name="D'Erchia A.M."/>
            <person name="Manzari C."/>
            <person name="Fraccalvieri R."/>
            <person name="Goffredo E."/>
            <person name="Latorre L."/>
            <person name="Miccolupo A."/>
            <person name="Padalino I."/>
            <person name="Santagada G."/>
            <person name="Chiocco D."/>
            <person name="Pesole G."/>
            <person name="Horner D.S."/>
            <person name="Parisi A."/>
        </authorList>
    </citation>
    <scope>NUCLEOTIDE SEQUENCE [LARGE SCALE GENOMIC DNA]</scope>
    <source>
        <strain evidence="2 3">1991</strain>
    </source>
</reference>
<dbReference type="RefSeq" id="WP_040504875.1">
    <property type="nucleotide sequence ID" value="NZ_KQ130623.1"/>
</dbReference>